<dbReference type="InterPro" id="IPR012551">
    <property type="entry name" value="DUF1707_SHOCT-like"/>
</dbReference>
<keyword evidence="4 5" id="KW-0472">Membrane</keyword>
<evidence type="ECO:0000256" key="2">
    <source>
        <dbReference type="ARBA" id="ARBA00022692"/>
    </source>
</evidence>
<gene>
    <name evidence="7" type="ORF">ACFP1K_02445</name>
</gene>
<keyword evidence="8" id="KW-1185">Reference proteome</keyword>
<dbReference type="InterPro" id="IPR019109">
    <property type="entry name" value="MamF_MmsF"/>
</dbReference>
<comment type="caution">
    <text evidence="7">The sequence shown here is derived from an EMBL/GenBank/DDBJ whole genome shotgun (WGS) entry which is preliminary data.</text>
</comment>
<keyword evidence="2 5" id="KW-0812">Transmembrane</keyword>
<dbReference type="Proteomes" id="UP001596137">
    <property type="component" value="Unassembled WGS sequence"/>
</dbReference>
<proteinExistence type="predicted"/>
<protein>
    <submittedName>
        <fullName evidence="7">DUF1707 and DUF4870 domain-containing protein</fullName>
    </submittedName>
</protein>
<evidence type="ECO:0000256" key="1">
    <source>
        <dbReference type="ARBA" id="ARBA00004141"/>
    </source>
</evidence>
<evidence type="ECO:0000259" key="6">
    <source>
        <dbReference type="Pfam" id="PF08044"/>
    </source>
</evidence>
<evidence type="ECO:0000256" key="5">
    <source>
        <dbReference type="SAM" id="Phobius"/>
    </source>
</evidence>
<keyword evidence="3 5" id="KW-1133">Transmembrane helix</keyword>
<feature type="transmembrane region" description="Helical" evidence="5">
    <location>
        <begin position="119"/>
        <end position="138"/>
    </location>
</feature>
<dbReference type="Pfam" id="PF09685">
    <property type="entry name" value="MamF_MmsF"/>
    <property type="match status" value="1"/>
</dbReference>
<organism evidence="7 8">
    <name type="scientific">Sphaerisporangium aureirubrum</name>
    <dbReference type="NCBI Taxonomy" id="1544736"/>
    <lineage>
        <taxon>Bacteria</taxon>
        <taxon>Bacillati</taxon>
        <taxon>Actinomycetota</taxon>
        <taxon>Actinomycetes</taxon>
        <taxon>Streptosporangiales</taxon>
        <taxon>Streptosporangiaceae</taxon>
        <taxon>Sphaerisporangium</taxon>
    </lineage>
</organism>
<feature type="transmembrane region" description="Helical" evidence="5">
    <location>
        <begin position="144"/>
        <end position="165"/>
    </location>
</feature>
<evidence type="ECO:0000256" key="4">
    <source>
        <dbReference type="ARBA" id="ARBA00023136"/>
    </source>
</evidence>
<accession>A0ABW1NAK5</accession>
<dbReference type="EMBL" id="JBHSRF010000002">
    <property type="protein sequence ID" value="MFC6080003.1"/>
    <property type="molecule type" value="Genomic_DNA"/>
</dbReference>
<feature type="transmembrane region" description="Helical" evidence="5">
    <location>
        <begin position="83"/>
        <end position="107"/>
    </location>
</feature>
<evidence type="ECO:0000313" key="8">
    <source>
        <dbReference type="Proteomes" id="UP001596137"/>
    </source>
</evidence>
<comment type="subcellular location">
    <subcellularLocation>
        <location evidence="1">Membrane</location>
        <topology evidence="1">Multi-pass membrane protein</topology>
    </subcellularLocation>
</comment>
<dbReference type="Pfam" id="PF08044">
    <property type="entry name" value="DUF1707"/>
    <property type="match status" value="1"/>
</dbReference>
<evidence type="ECO:0000256" key="3">
    <source>
        <dbReference type="ARBA" id="ARBA00022989"/>
    </source>
</evidence>
<reference evidence="8" key="1">
    <citation type="journal article" date="2019" name="Int. J. Syst. Evol. Microbiol.">
        <title>The Global Catalogue of Microorganisms (GCM) 10K type strain sequencing project: providing services to taxonomists for standard genome sequencing and annotation.</title>
        <authorList>
            <consortium name="The Broad Institute Genomics Platform"/>
            <consortium name="The Broad Institute Genome Sequencing Center for Infectious Disease"/>
            <person name="Wu L."/>
            <person name="Ma J."/>
        </authorList>
    </citation>
    <scope>NUCLEOTIDE SEQUENCE [LARGE SCALE GENOMIC DNA]</scope>
    <source>
        <strain evidence="8">JCM 30346</strain>
    </source>
</reference>
<dbReference type="PANTHER" id="PTHR40763:SF4">
    <property type="entry name" value="DUF1707 DOMAIN-CONTAINING PROTEIN"/>
    <property type="match status" value="1"/>
</dbReference>
<name>A0ABW1NAK5_9ACTN</name>
<feature type="domain" description="DUF1707" evidence="6">
    <location>
        <begin position="2"/>
        <end position="50"/>
    </location>
</feature>
<sequence length="180" mass="19294">MTDQDREQVVEHVTTAYAEGRLDKIEFDERLHAAMTARTHADLAPIMQDLYGARAVPAPPPRFRQSACAPRRYTMPVTGGERLAAMAAHVLPICGLSFVGPLIVLLAGGRTSPFIRAHAVEALNFHLTLAGAVLLLPFTVVGVLLIPVLVVAGVVLGIIGAATAAGDQPFRYPWTLRPVK</sequence>
<evidence type="ECO:0000313" key="7">
    <source>
        <dbReference type="EMBL" id="MFC6080003.1"/>
    </source>
</evidence>
<dbReference type="PANTHER" id="PTHR40763">
    <property type="entry name" value="MEMBRANE PROTEIN-RELATED"/>
    <property type="match status" value="1"/>
</dbReference>
<dbReference type="RefSeq" id="WP_380746621.1">
    <property type="nucleotide sequence ID" value="NZ_JBHSRF010000002.1"/>
</dbReference>